<evidence type="ECO:0000313" key="1">
    <source>
        <dbReference type="EMBL" id="QHT89297.1"/>
    </source>
</evidence>
<proteinExistence type="predicted"/>
<dbReference type="EMBL" id="MN740138">
    <property type="protein sequence ID" value="QHT89297.1"/>
    <property type="molecule type" value="Genomic_DNA"/>
</dbReference>
<sequence length="55" mass="6737">MYQQLSKLDEIDFDIILFFRSVGVEYNIYSPHFRAKFARFVVEIYKLKKFINLKN</sequence>
<name>A0A6C0IA79_9ZZZZ</name>
<protein>
    <submittedName>
        <fullName evidence="1">Uncharacterized protein</fullName>
    </submittedName>
</protein>
<accession>A0A6C0IA79</accession>
<reference evidence="1" key="1">
    <citation type="journal article" date="2020" name="Nature">
        <title>Giant virus diversity and host interactions through global metagenomics.</title>
        <authorList>
            <person name="Schulz F."/>
            <person name="Roux S."/>
            <person name="Paez-Espino D."/>
            <person name="Jungbluth S."/>
            <person name="Walsh D.A."/>
            <person name="Denef V.J."/>
            <person name="McMahon K.D."/>
            <person name="Konstantinidis K.T."/>
            <person name="Eloe-Fadrosh E.A."/>
            <person name="Kyrpides N.C."/>
            <person name="Woyke T."/>
        </authorList>
    </citation>
    <scope>NUCLEOTIDE SEQUENCE</scope>
    <source>
        <strain evidence="1">GVMAG-M-3300023184-53</strain>
    </source>
</reference>
<organism evidence="1">
    <name type="scientific">viral metagenome</name>
    <dbReference type="NCBI Taxonomy" id="1070528"/>
    <lineage>
        <taxon>unclassified sequences</taxon>
        <taxon>metagenomes</taxon>
        <taxon>organismal metagenomes</taxon>
    </lineage>
</organism>
<dbReference type="AlphaFoldDB" id="A0A6C0IA79"/>